<evidence type="ECO:0000256" key="3">
    <source>
        <dbReference type="ARBA" id="ARBA00022676"/>
    </source>
</evidence>
<dbReference type="PROSITE" id="PS51257">
    <property type="entry name" value="PROKAR_LIPOPROTEIN"/>
    <property type="match status" value="1"/>
</dbReference>
<dbReference type="GO" id="GO:0016758">
    <property type="term" value="F:hexosyltransferase activity"/>
    <property type="evidence" value="ECO:0007669"/>
    <property type="project" value="InterPro"/>
</dbReference>
<comment type="subcellular location">
    <subcellularLocation>
        <location evidence="1 11">Golgi apparatus membrane</location>
        <topology evidence="1 11">Single-pass type II membrane protein</topology>
    </subcellularLocation>
</comment>
<keyword evidence="5 11" id="KW-0812">Transmembrane</keyword>
<keyword evidence="10" id="KW-0325">Glycoprotein</keyword>
<proteinExistence type="inferred from homology"/>
<evidence type="ECO:0000256" key="11">
    <source>
        <dbReference type="RuleBase" id="RU363063"/>
    </source>
</evidence>
<evidence type="ECO:0000313" key="13">
    <source>
        <dbReference type="Proteomes" id="UP000614350"/>
    </source>
</evidence>
<dbReference type="EMBL" id="JACSEA010000001">
    <property type="protein sequence ID" value="KAF7411285.1"/>
    <property type="molecule type" value="Genomic_DNA"/>
</dbReference>
<dbReference type="PANTHER" id="PTHR11214">
    <property type="entry name" value="BETA-1,3-N-ACETYLGLUCOSAMINYLTRANSFERASE"/>
    <property type="match status" value="1"/>
</dbReference>
<organism evidence="12 13">
    <name type="scientific">Vespula vulgaris</name>
    <name type="common">Yellow jacket</name>
    <name type="synonym">Wasp</name>
    <dbReference type="NCBI Taxonomy" id="7454"/>
    <lineage>
        <taxon>Eukaryota</taxon>
        <taxon>Metazoa</taxon>
        <taxon>Ecdysozoa</taxon>
        <taxon>Arthropoda</taxon>
        <taxon>Hexapoda</taxon>
        <taxon>Insecta</taxon>
        <taxon>Pterygota</taxon>
        <taxon>Neoptera</taxon>
        <taxon>Endopterygota</taxon>
        <taxon>Hymenoptera</taxon>
        <taxon>Apocrita</taxon>
        <taxon>Aculeata</taxon>
        <taxon>Vespoidea</taxon>
        <taxon>Vespidae</taxon>
        <taxon>Vespinae</taxon>
        <taxon>Vespula</taxon>
    </lineage>
</organism>
<evidence type="ECO:0000256" key="5">
    <source>
        <dbReference type="ARBA" id="ARBA00022692"/>
    </source>
</evidence>
<evidence type="ECO:0000313" key="12">
    <source>
        <dbReference type="EMBL" id="KAF7411285.1"/>
    </source>
</evidence>
<dbReference type="GO" id="GO:0000139">
    <property type="term" value="C:Golgi membrane"/>
    <property type="evidence" value="ECO:0007669"/>
    <property type="project" value="UniProtKB-SubCell"/>
</dbReference>
<evidence type="ECO:0000256" key="7">
    <source>
        <dbReference type="ARBA" id="ARBA00022989"/>
    </source>
</evidence>
<reference evidence="12" key="1">
    <citation type="journal article" date="2020" name="G3 (Bethesda)">
        <title>High-Quality Assemblies for Three Invasive Social Wasps from the &lt;i&gt;Vespula&lt;/i&gt; Genus.</title>
        <authorList>
            <person name="Harrop T.W.R."/>
            <person name="Guhlin J."/>
            <person name="McLaughlin G.M."/>
            <person name="Permina E."/>
            <person name="Stockwell P."/>
            <person name="Gilligan J."/>
            <person name="Le Lec M.F."/>
            <person name="Gruber M.A.M."/>
            <person name="Quinn O."/>
            <person name="Lovegrove M."/>
            <person name="Duncan E.J."/>
            <person name="Remnant E.J."/>
            <person name="Van Eeckhoven J."/>
            <person name="Graham B."/>
            <person name="Knapp R.A."/>
            <person name="Langford K.W."/>
            <person name="Kronenberg Z."/>
            <person name="Press M.O."/>
            <person name="Eacker S.M."/>
            <person name="Wilson-Rankin E.E."/>
            <person name="Purcell J."/>
            <person name="Lester P.J."/>
            <person name="Dearden P.K."/>
        </authorList>
    </citation>
    <scope>NUCLEOTIDE SEQUENCE</scope>
    <source>
        <strain evidence="12">Marl-1</strain>
    </source>
</reference>
<comment type="similarity">
    <text evidence="2 11">Belongs to the glycosyltransferase 31 family.</text>
</comment>
<keyword evidence="6 11" id="KW-0735">Signal-anchor</keyword>
<name>A0A834NID5_VESVU</name>
<dbReference type="Pfam" id="PF01762">
    <property type="entry name" value="Galactosyl_T"/>
    <property type="match status" value="1"/>
</dbReference>
<keyword evidence="7 11" id="KW-1133">Transmembrane helix</keyword>
<dbReference type="InterPro" id="IPR002659">
    <property type="entry name" value="Glyco_trans_31"/>
</dbReference>
<evidence type="ECO:0000256" key="6">
    <source>
        <dbReference type="ARBA" id="ARBA00022968"/>
    </source>
</evidence>
<keyword evidence="4" id="KW-0808">Transferase</keyword>
<sequence>MLEKRRLHTPGSPPCSLIFVIALALTGCISFWFHIENSGSPTPYLNGASAPGYLLILPGNLTQLSHPYSLNQLPSDDKSTLIDIKDFKFTINHNPCNKTQPLLLLLIHSAPANFPKRNVVRETWGQKTSDLILLFFVGLSEEYQEELEEENKKYKDLIQGNFLDAYRNMTYKHVMALKWATYHCPSAKYILKLDDDVFVHIPAMLDFLTHDLSPLGARRLILCDLKSMAVVKRSWRSKWRVSPREYPGRHYPAYCAGWAILYSPDIVFVLYREAQKEPYFWIDDVHITGILAKKLNITQSSLDSLVLTNENMQNLLQNSYIQRDFLFGPPNLMENEIRALYSLINRNNTEVWRACTIKDTSVQMA</sequence>
<keyword evidence="3 11" id="KW-0328">Glycosyltransferase</keyword>
<evidence type="ECO:0000256" key="2">
    <source>
        <dbReference type="ARBA" id="ARBA00008661"/>
    </source>
</evidence>
<dbReference type="Proteomes" id="UP000614350">
    <property type="component" value="Unassembled WGS sequence"/>
</dbReference>
<keyword evidence="13" id="KW-1185">Reference proteome</keyword>
<accession>A0A834NID5</accession>
<keyword evidence="9 11" id="KW-0472">Membrane</keyword>
<dbReference type="FunFam" id="3.90.550.50:FF:000001">
    <property type="entry name" value="Hexosyltransferase"/>
    <property type="match status" value="1"/>
</dbReference>
<dbReference type="Gene3D" id="3.90.550.50">
    <property type="match status" value="1"/>
</dbReference>
<keyword evidence="8 11" id="KW-0333">Golgi apparatus</keyword>
<evidence type="ECO:0000256" key="1">
    <source>
        <dbReference type="ARBA" id="ARBA00004323"/>
    </source>
</evidence>
<dbReference type="EC" id="2.4.1.-" evidence="11"/>
<dbReference type="AlphaFoldDB" id="A0A834NID5"/>
<dbReference type="GO" id="GO:0006493">
    <property type="term" value="P:protein O-linked glycosylation"/>
    <property type="evidence" value="ECO:0007669"/>
    <property type="project" value="TreeGrafter"/>
</dbReference>
<evidence type="ECO:0000256" key="9">
    <source>
        <dbReference type="ARBA" id="ARBA00023136"/>
    </source>
</evidence>
<evidence type="ECO:0000256" key="4">
    <source>
        <dbReference type="ARBA" id="ARBA00022679"/>
    </source>
</evidence>
<protein>
    <recommendedName>
        <fullName evidence="11">Hexosyltransferase</fullName>
        <ecNumber evidence="11">2.4.1.-</ecNumber>
    </recommendedName>
</protein>
<evidence type="ECO:0000256" key="8">
    <source>
        <dbReference type="ARBA" id="ARBA00023034"/>
    </source>
</evidence>
<comment type="caution">
    <text evidence="12">The sequence shown here is derived from an EMBL/GenBank/DDBJ whole genome shotgun (WGS) entry which is preliminary data.</text>
</comment>
<evidence type="ECO:0000256" key="10">
    <source>
        <dbReference type="ARBA" id="ARBA00023180"/>
    </source>
</evidence>
<gene>
    <name evidence="12" type="ORF">HZH66_000181</name>
</gene>
<feature type="transmembrane region" description="Helical" evidence="11">
    <location>
        <begin position="12"/>
        <end position="33"/>
    </location>
</feature>
<dbReference type="PANTHER" id="PTHR11214:SF376">
    <property type="entry name" value="HEXOSYLTRANSFERASE"/>
    <property type="match status" value="1"/>
</dbReference>